<evidence type="ECO:0000313" key="4">
    <source>
        <dbReference type="Proteomes" id="UP000261560"/>
    </source>
</evidence>
<keyword evidence="4" id="KW-1185">Reference proteome</keyword>
<dbReference type="GO" id="GO:0045505">
    <property type="term" value="F:dynein intermediate chain binding"/>
    <property type="evidence" value="ECO:0007669"/>
    <property type="project" value="InterPro"/>
</dbReference>
<name>A0A3B3DGG3_ORYME</name>
<organism evidence="3 4">
    <name type="scientific">Oryzias melastigma</name>
    <name type="common">Marine medaka</name>
    <dbReference type="NCBI Taxonomy" id="30732"/>
    <lineage>
        <taxon>Eukaryota</taxon>
        <taxon>Metazoa</taxon>
        <taxon>Chordata</taxon>
        <taxon>Craniata</taxon>
        <taxon>Vertebrata</taxon>
        <taxon>Euteleostomi</taxon>
        <taxon>Actinopterygii</taxon>
        <taxon>Neopterygii</taxon>
        <taxon>Teleostei</taxon>
        <taxon>Neoteleostei</taxon>
        <taxon>Acanthomorphata</taxon>
        <taxon>Ovalentaria</taxon>
        <taxon>Atherinomorphae</taxon>
        <taxon>Beloniformes</taxon>
        <taxon>Adrianichthyidae</taxon>
        <taxon>Oryziinae</taxon>
        <taxon>Oryzias</taxon>
    </lineage>
</organism>
<reference evidence="3" key="2">
    <citation type="submission" date="2025-09" db="UniProtKB">
        <authorList>
            <consortium name="Ensembl"/>
        </authorList>
    </citation>
    <scope>IDENTIFICATION</scope>
</reference>
<dbReference type="Pfam" id="PF08393">
    <property type="entry name" value="DHC_N2"/>
    <property type="match status" value="1"/>
</dbReference>
<dbReference type="STRING" id="30732.ENSOMEP00000028569"/>
<dbReference type="GeneTree" id="ENSGT00940000154280"/>
<dbReference type="PANTHER" id="PTHR22878:SF70">
    <property type="entry name" value="DYNEIN HEAVY CHAIN 2, AXONEMAL"/>
    <property type="match status" value="1"/>
</dbReference>
<dbReference type="GO" id="GO:0007018">
    <property type="term" value="P:microtubule-based movement"/>
    <property type="evidence" value="ECO:0007669"/>
    <property type="project" value="InterPro"/>
</dbReference>
<evidence type="ECO:0000259" key="2">
    <source>
        <dbReference type="Pfam" id="PF08393"/>
    </source>
</evidence>
<dbReference type="InterPro" id="IPR026983">
    <property type="entry name" value="DHC"/>
</dbReference>
<feature type="coiled-coil region" evidence="1">
    <location>
        <begin position="61"/>
        <end position="88"/>
    </location>
</feature>
<accession>A0A3B3DGG3</accession>
<protein>
    <recommendedName>
        <fullName evidence="2">Dynein heavy chain linker domain-containing protein</fullName>
    </recommendedName>
</protein>
<dbReference type="Ensembl" id="ENSOMET00000017265.1">
    <property type="protein sequence ID" value="ENSOMEP00000028569.1"/>
    <property type="gene ID" value="ENSOMEG00000011723.1"/>
</dbReference>
<feature type="domain" description="Dynein heavy chain linker" evidence="2">
    <location>
        <begin position="647"/>
        <end position="720"/>
    </location>
</feature>
<keyword evidence="1" id="KW-0175">Coiled coil</keyword>
<feature type="coiled-coil region" evidence="1">
    <location>
        <begin position="565"/>
        <end position="632"/>
    </location>
</feature>
<dbReference type="AlphaFoldDB" id="A0A3B3DGG3"/>
<dbReference type="PANTHER" id="PTHR22878">
    <property type="entry name" value="DYNEIN HEAVY CHAIN 6, AXONEMAL-LIKE-RELATED"/>
    <property type="match status" value="1"/>
</dbReference>
<sequence length="762" mass="89682">MLARFLRGLSTSGILFLCIRFFFFKYPWHPPPGHSVSQKMDGWKKLPVLPPIKGRWRPDELEKIITKKREMEEEQEVHEEKLRRLSSKIKTYNFLKHCVESRSDDYNMPQDWMDNILARVPAKLKETPNRKEHTEELCNLVKDDFKKVLVQYTVDSVLKNPLNEEQNSEEQILSQPRLFSQPRYDSFLKTRSWTENKLHIVEPVMQSILDIGITTFSSLVLVNLPEYRALGPMDCKTLQNKLTLECKRKEDSVMSIWFPQILKLFNFEKIQESTDDQKQASFYKCASTLISNQLRSALHKSIDEFVSVFHPSRKHCLPIFQMALTFDDEKMEMYPTPRDVETSVLEILNKVQTVQSWLGHTSPSFVNAKVTEDYFSWAQTTVKNAVLKNMEEPGKHFQSYVDSYRWLVNGTARTQVDTFFKEEHSFEDYTKKVEEFHNLAKKIISLPSKVYFTMVQLDCEELKQGLANKAKGYADLLLEKLVIRQICSEFEAIKKRILDVPKSTEEIAEMEKYIDFTKKNVIPDHIIYLLETHVAKSEDIKLNSTVYLWPHNILLAFEQSEEVMLSHLQKEEKELLAKRERLTAQLEKLERTIKTFPLCSELGLIQEYVADVRTAGKRLQETEETIAGINKEESFYKWEITCYPEVKAMREQMEPYQKVFECILKWQHAESRWMDGSFLDLNGETMETQVDEFYREIYKMLKFFQQKQSKAAQEMAKTYRKAEGQPDEKDPIKQESPTVNLCSIVIEQIKKFKVFYELIQLL</sequence>
<dbReference type="Proteomes" id="UP000261560">
    <property type="component" value="Unplaced"/>
</dbReference>
<dbReference type="GO" id="GO:0030286">
    <property type="term" value="C:dynein complex"/>
    <property type="evidence" value="ECO:0007669"/>
    <property type="project" value="InterPro"/>
</dbReference>
<dbReference type="PaxDb" id="30732-ENSOMEP00000028569"/>
<dbReference type="InterPro" id="IPR013602">
    <property type="entry name" value="Dynein_heavy_linker"/>
</dbReference>
<evidence type="ECO:0000313" key="3">
    <source>
        <dbReference type="Ensembl" id="ENSOMEP00000028569.1"/>
    </source>
</evidence>
<dbReference type="GO" id="GO:0051959">
    <property type="term" value="F:dynein light intermediate chain binding"/>
    <property type="evidence" value="ECO:0007669"/>
    <property type="project" value="InterPro"/>
</dbReference>
<evidence type="ECO:0000256" key="1">
    <source>
        <dbReference type="SAM" id="Coils"/>
    </source>
</evidence>
<proteinExistence type="predicted"/>
<reference evidence="3" key="1">
    <citation type="submission" date="2025-08" db="UniProtKB">
        <authorList>
            <consortium name="Ensembl"/>
        </authorList>
    </citation>
    <scope>IDENTIFICATION</scope>
</reference>
<dbReference type="OMA" id="MDNILAR"/>